<sequence>MDCNIVGIEHSKKRCVLYLYLSKDISVSRTPVNSQFFIWKLCKGIFLVKFTRQ</sequence>
<protein>
    <submittedName>
        <fullName evidence="1">Uncharacterized protein</fullName>
    </submittedName>
</protein>
<name>A0ABD2MW23_9CUCU</name>
<keyword evidence="2" id="KW-1185">Reference proteome</keyword>
<dbReference type="Proteomes" id="UP001516400">
    <property type="component" value="Unassembled WGS sequence"/>
</dbReference>
<feature type="non-terminal residue" evidence="1">
    <location>
        <position position="53"/>
    </location>
</feature>
<proteinExistence type="predicted"/>
<gene>
    <name evidence="1" type="ORF">HHI36_009425</name>
</gene>
<evidence type="ECO:0000313" key="2">
    <source>
        <dbReference type="Proteomes" id="UP001516400"/>
    </source>
</evidence>
<reference evidence="1 2" key="1">
    <citation type="journal article" date="2021" name="BMC Biol.">
        <title>Horizontally acquired antibacterial genes associated with adaptive radiation of ladybird beetles.</title>
        <authorList>
            <person name="Li H.S."/>
            <person name="Tang X.F."/>
            <person name="Huang Y.H."/>
            <person name="Xu Z.Y."/>
            <person name="Chen M.L."/>
            <person name="Du X.Y."/>
            <person name="Qiu B.Y."/>
            <person name="Chen P.T."/>
            <person name="Zhang W."/>
            <person name="Slipinski A."/>
            <person name="Escalona H.E."/>
            <person name="Waterhouse R.M."/>
            <person name="Zwick A."/>
            <person name="Pang H."/>
        </authorList>
    </citation>
    <scope>NUCLEOTIDE SEQUENCE [LARGE SCALE GENOMIC DNA]</scope>
    <source>
        <strain evidence="1">SYSU2018</strain>
    </source>
</reference>
<accession>A0ABD2MW23</accession>
<comment type="caution">
    <text evidence="1">The sequence shown here is derived from an EMBL/GenBank/DDBJ whole genome shotgun (WGS) entry which is preliminary data.</text>
</comment>
<dbReference type="AlphaFoldDB" id="A0ABD2MW23"/>
<dbReference type="EMBL" id="JABFTP020000021">
    <property type="protein sequence ID" value="KAL3270380.1"/>
    <property type="molecule type" value="Genomic_DNA"/>
</dbReference>
<evidence type="ECO:0000313" key="1">
    <source>
        <dbReference type="EMBL" id="KAL3270380.1"/>
    </source>
</evidence>
<organism evidence="1 2">
    <name type="scientific">Cryptolaemus montrouzieri</name>
    <dbReference type="NCBI Taxonomy" id="559131"/>
    <lineage>
        <taxon>Eukaryota</taxon>
        <taxon>Metazoa</taxon>
        <taxon>Ecdysozoa</taxon>
        <taxon>Arthropoda</taxon>
        <taxon>Hexapoda</taxon>
        <taxon>Insecta</taxon>
        <taxon>Pterygota</taxon>
        <taxon>Neoptera</taxon>
        <taxon>Endopterygota</taxon>
        <taxon>Coleoptera</taxon>
        <taxon>Polyphaga</taxon>
        <taxon>Cucujiformia</taxon>
        <taxon>Coccinelloidea</taxon>
        <taxon>Coccinellidae</taxon>
        <taxon>Scymninae</taxon>
        <taxon>Scymnini</taxon>
        <taxon>Cryptolaemus</taxon>
    </lineage>
</organism>